<evidence type="ECO:0000313" key="3">
    <source>
        <dbReference type="EMBL" id="KAF5331401.1"/>
    </source>
</evidence>
<dbReference type="PROSITE" id="PS50879">
    <property type="entry name" value="RNASE_H_1"/>
    <property type="match status" value="1"/>
</dbReference>
<evidence type="ECO:0000259" key="1">
    <source>
        <dbReference type="PROSITE" id="PS50878"/>
    </source>
</evidence>
<dbReference type="Gene3D" id="3.30.420.10">
    <property type="entry name" value="Ribonuclease H-like superfamily/Ribonuclease H"/>
    <property type="match status" value="1"/>
</dbReference>
<dbReference type="InterPro" id="IPR012337">
    <property type="entry name" value="RNaseH-like_sf"/>
</dbReference>
<protein>
    <submittedName>
        <fullName evidence="3">Uncharacterized protein</fullName>
    </submittedName>
</protein>
<dbReference type="GO" id="GO:0004523">
    <property type="term" value="F:RNA-DNA hybrid ribonuclease activity"/>
    <property type="evidence" value="ECO:0007669"/>
    <property type="project" value="InterPro"/>
</dbReference>
<dbReference type="AlphaFoldDB" id="A0A8H5BY38"/>
<name>A0A8H5BY38_9AGAR</name>
<dbReference type="InterPro" id="IPR036397">
    <property type="entry name" value="RNaseH_sf"/>
</dbReference>
<dbReference type="InterPro" id="IPR000477">
    <property type="entry name" value="RT_dom"/>
</dbReference>
<dbReference type="CDD" id="cd09280">
    <property type="entry name" value="RNase_HI_eukaryote_like"/>
    <property type="match status" value="1"/>
</dbReference>
<dbReference type="GO" id="GO:0003676">
    <property type="term" value="F:nucleic acid binding"/>
    <property type="evidence" value="ECO:0007669"/>
    <property type="project" value="InterPro"/>
</dbReference>
<dbReference type="PROSITE" id="PS50878">
    <property type="entry name" value="RT_POL"/>
    <property type="match status" value="1"/>
</dbReference>
<dbReference type="Proteomes" id="UP000541558">
    <property type="component" value="Unassembled WGS sequence"/>
</dbReference>
<evidence type="ECO:0000259" key="2">
    <source>
        <dbReference type="PROSITE" id="PS50879"/>
    </source>
</evidence>
<feature type="domain" description="Reverse transcriptase" evidence="1">
    <location>
        <begin position="187"/>
        <end position="443"/>
    </location>
</feature>
<dbReference type="SUPFAM" id="SSF56672">
    <property type="entry name" value="DNA/RNA polymerases"/>
    <property type="match status" value="1"/>
</dbReference>
<sequence>MISLSEIDDNIRALSQQKFDQRRLVAAARHHVEGETGSKYDFYINRARKPRDTVPSLRIPDSAPPQYEHNSKKMVEIASNYHDSLQDKYHLNATADDQQDADNEVLAHVKTRLTEAQRASFTHKLARDEVRTALAEVPNGKASGLDGIPVEIWKFLAKEQERLAKKSNSHRAPYDILNILTMVFNEIEQDGVSPESHFTEGWMCPIHKKNDRTDIANYRPITVLNTDYKVFTRALSNKLGQVANSLIHEDQAGFLRNRSIMDHTALLHSVMALSEMSEDNGAIVCLDQEKAYDKIRHDYLWKVLERFGFPEQFISTLQSLYGTAETTVILNGVKGSPFQIRRGVRQGCPMSCLLFDLGIEPLAEMLRSSTLRGVTAPNIDKRLLTCLYADDTTVFLSSQDDFILLQHILDLWCLASGAKFNINKTVIIPRGSKEYCEWLRRHRRLRENGALFPENVRVPEKGEPTRILGAYYGEEISQEELWKPILEKIRVTLARWDKSKPTIRGRAQAVNAMVGGFTQYFAKVQGMPERILKEIEREVDDFVYAKKGEKKMNAIGIENLRRPYAEGGVNLLDVRARNDAVALTVLQSYMKSPPERPVWAYLVDHIFRLCAVRRYQTVDSSLLIDPFVQSWDVYTQAKGLPLVFKRMYSAGRKYSVSIHVWSPQVALQLKMPYWWHIGTKEKLVSVYNDKWGKCIQRTHHLSSVGDLLAHANKNQAATCSERVTCACINCIEDRALGCEHPPKCRRNAGKKLSNLLDIWNPLKASQYVAVGAQPQIPGQDPEWTPVVPMHENYAYPHEAARIFTLDAFSTCRPALNNEHANNDIAPSSSAEGAQVITVWTDGSCSDNGTKYAAAGSGLWYHAQNTRNRAIRLPGEYLTNNIAEVMAVVAAIQDNGNVPCLRIITDSTYTVKAMTDLLRKRVDHGFLNVANKESVAALTAEISSVKSKIWVKKVRGHAGDMGNESADRLAASGAAKETPDHISLSKGNRLLAYGARLSALSQSEFYRGVRQLKVQEPRSRTQRMVEQAELAIEAMNGYRPHPSKLWLNLKRRKHGTLTQKWCAFNWKALNGAHKVGEFWKHTPVLYFASLRTSLKHFTITVLSDHLQV</sequence>
<reference evidence="3 4" key="1">
    <citation type="journal article" date="2020" name="ISME J.">
        <title>Uncovering the hidden diversity of litter-decomposition mechanisms in mushroom-forming fungi.</title>
        <authorList>
            <person name="Floudas D."/>
            <person name="Bentzer J."/>
            <person name="Ahren D."/>
            <person name="Johansson T."/>
            <person name="Persson P."/>
            <person name="Tunlid A."/>
        </authorList>
    </citation>
    <scope>NUCLEOTIDE SEQUENCE [LARGE SCALE GENOMIC DNA]</scope>
    <source>
        <strain evidence="3 4">CBS 175.51</strain>
    </source>
</reference>
<evidence type="ECO:0000313" key="4">
    <source>
        <dbReference type="Proteomes" id="UP000541558"/>
    </source>
</evidence>
<gene>
    <name evidence="3" type="ORF">D9611_011827</name>
</gene>
<dbReference type="PANTHER" id="PTHR19446">
    <property type="entry name" value="REVERSE TRANSCRIPTASES"/>
    <property type="match status" value="1"/>
</dbReference>
<organism evidence="3 4">
    <name type="scientific">Ephemerocybe angulata</name>
    <dbReference type="NCBI Taxonomy" id="980116"/>
    <lineage>
        <taxon>Eukaryota</taxon>
        <taxon>Fungi</taxon>
        <taxon>Dikarya</taxon>
        <taxon>Basidiomycota</taxon>
        <taxon>Agaricomycotina</taxon>
        <taxon>Agaricomycetes</taxon>
        <taxon>Agaricomycetidae</taxon>
        <taxon>Agaricales</taxon>
        <taxon>Agaricineae</taxon>
        <taxon>Psathyrellaceae</taxon>
        <taxon>Ephemerocybe</taxon>
    </lineage>
</organism>
<dbReference type="InterPro" id="IPR043502">
    <property type="entry name" value="DNA/RNA_pol_sf"/>
</dbReference>
<dbReference type="InterPro" id="IPR002156">
    <property type="entry name" value="RNaseH_domain"/>
</dbReference>
<proteinExistence type="predicted"/>
<dbReference type="OrthoDB" id="3047174at2759"/>
<comment type="caution">
    <text evidence="3">The sequence shown here is derived from an EMBL/GenBank/DDBJ whole genome shotgun (WGS) entry which is preliminary data.</text>
</comment>
<dbReference type="EMBL" id="JAACJK010000114">
    <property type="protein sequence ID" value="KAF5331401.1"/>
    <property type="molecule type" value="Genomic_DNA"/>
</dbReference>
<dbReference type="Pfam" id="PF00078">
    <property type="entry name" value="RVT_1"/>
    <property type="match status" value="1"/>
</dbReference>
<dbReference type="SUPFAM" id="SSF53098">
    <property type="entry name" value="Ribonuclease H-like"/>
    <property type="match status" value="1"/>
</dbReference>
<accession>A0A8H5BY38</accession>
<dbReference type="Pfam" id="PF00075">
    <property type="entry name" value="RNase_H"/>
    <property type="match status" value="1"/>
</dbReference>
<dbReference type="CDD" id="cd01650">
    <property type="entry name" value="RT_nLTR_like"/>
    <property type="match status" value="1"/>
</dbReference>
<feature type="domain" description="RNase H type-1" evidence="2">
    <location>
        <begin position="832"/>
        <end position="974"/>
    </location>
</feature>
<keyword evidence="4" id="KW-1185">Reference proteome</keyword>